<name>A0ABP7EJI3_9MICO</name>
<evidence type="ECO:0000313" key="3">
    <source>
        <dbReference type="EMBL" id="GAA3720046.1"/>
    </source>
</evidence>
<evidence type="ECO:0000313" key="4">
    <source>
        <dbReference type="Proteomes" id="UP001501468"/>
    </source>
</evidence>
<dbReference type="Proteomes" id="UP001501468">
    <property type="component" value="Unassembled WGS sequence"/>
</dbReference>
<reference evidence="4" key="1">
    <citation type="journal article" date="2019" name="Int. J. Syst. Evol. Microbiol.">
        <title>The Global Catalogue of Microorganisms (GCM) 10K type strain sequencing project: providing services to taxonomists for standard genome sequencing and annotation.</title>
        <authorList>
            <consortium name="The Broad Institute Genomics Platform"/>
            <consortium name="The Broad Institute Genome Sequencing Center for Infectious Disease"/>
            <person name="Wu L."/>
            <person name="Ma J."/>
        </authorList>
    </citation>
    <scope>NUCLEOTIDE SEQUENCE [LARGE SCALE GENOMIC DNA]</scope>
    <source>
        <strain evidence="4">JCM 17125</strain>
    </source>
</reference>
<feature type="domain" description="CAAX prenyl protease 2/Lysostaphin resistance protein A-like" evidence="2">
    <location>
        <begin position="162"/>
        <end position="248"/>
    </location>
</feature>
<evidence type="ECO:0000256" key="1">
    <source>
        <dbReference type="SAM" id="Phobius"/>
    </source>
</evidence>
<feature type="transmembrane region" description="Helical" evidence="1">
    <location>
        <begin position="161"/>
        <end position="179"/>
    </location>
</feature>
<feature type="transmembrane region" description="Helical" evidence="1">
    <location>
        <begin position="200"/>
        <end position="218"/>
    </location>
</feature>
<sequence>MSHSYAPRVAVNRSRDGATPPQYDLGRILGVWAAAALPMAALSWLVAPALAAWLDGPTAWPRALVACLTAGLVWQGVLVLVLVRRETGSLRWRAIADALWLHRPRSPRTGRVGGRVWWVLVPAVLVVGLEQVLPSLSAPAGRDLGEFLRSTTGHDFLSGNWPWFAVIVVMALFNTVLGEELLFRGLLLPRMRGVFGRADWLANGVLFAVYHLHMPWVIPTALLDSLALAYPSRRYRSAWLGIVVHSVQSVLIVGATLALVLR</sequence>
<accession>A0ABP7EJI3</accession>
<keyword evidence="1" id="KW-0472">Membrane</keyword>
<protein>
    <recommendedName>
        <fullName evidence="2">CAAX prenyl protease 2/Lysostaphin resistance protein A-like domain-containing protein</fullName>
    </recommendedName>
</protein>
<feature type="transmembrane region" description="Helical" evidence="1">
    <location>
        <begin position="29"/>
        <end position="54"/>
    </location>
</feature>
<dbReference type="Pfam" id="PF02517">
    <property type="entry name" value="Rce1-like"/>
    <property type="match status" value="1"/>
</dbReference>
<dbReference type="RefSeq" id="WP_344951157.1">
    <property type="nucleotide sequence ID" value="NZ_BAABDC010000011.1"/>
</dbReference>
<keyword evidence="4" id="KW-1185">Reference proteome</keyword>
<evidence type="ECO:0000259" key="2">
    <source>
        <dbReference type="Pfam" id="PF02517"/>
    </source>
</evidence>
<keyword evidence="1" id="KW-1133">Transmembrane helix</keyword>
<keyword evidence="1" id="KW-0812">Transmembrane</keyword>
<proteinExistence type="predicted"/>
<comment type="caution">
    <text evidence="3">The sequence shown here is derived from an EMBL/GenBank/DDBJ whole genome shotgun (WGS) entry which is preliminary data.</text>
</comment>
<gene>
    <name evidence="3" type="ORF">GCM10022399_40510</name>
</gene>
<dbReference type="EMBL" id="BAABDC010000011">
    <property type="protein sequence ID" value="GAA3720046.1"/>
    <property type="molecule type" value="Genomic_DNA"/>
</dbReference>
<feature type="transmembrane region" description="Helical" evidence="1">
    <location>
        <begin position="238"/>
        <end position="261"/>
    </location>
</feature>
<dbReference type="InterPro" id="IPR003675">
    <property type="entry name" value="Rce1/LyrA-like_dom"/>
</dbReference>
<feature type="transmembrane region" description="Helical" evidence="1">
    <location>
        <begin position="60"/>
        <end position="83"/>
    </location>
</feature>
<organism evidence="3 4">
    <name type="scientific">Terrabacter ginsenosidimutans</name>
    <dbReference type="NCBI Taxonomy" id="490575"/>
    <lineage>
        <taxon>Bacteria</taxon>
        <taxon>Bacillati</taxon>
        <taxon>Actinomycetota</taxon>
        <taxon>Actinomycetes</taxon>
        <taxon>Micrococcales</taxon>
        <taxon>Intrasporangiaceae</taxon>
        <taxon>Terrabacter</taxon>
    </lineage>
</organism>
<feature type="transmembrane region" description="Helical" evidence="1">
    <location>
        <begin position="116"/>
        <end position="141"/>
    </location>
</feature>